<keyword evidence="3" id="KW-1185">Reference proteome</keyword>
<dbReference type="Proteomes" id="UP001209878">
    <property type="component" value="Unassembled WGS sequence"/>
</dbReference>
<dbReference type="AlphaFoldDB" id="A0AAD9P536"/>
<keyword evidence="1" id="KW-0812">Transmembrane</keyword>
<sequence length="127" mass="14280">MLVDKVRQRVAGTVVNVSCAADKMFPDSEPYKMTSCSPRGEWLPAVPDCIYRISPPKFAPTLKEATKSRLIGTVAIVLVAMLFVLVVVLDVVTLIYGHGDTTKRRRQDCHKPLRPHYGNMRLIWAKK</sequence>
<gene>
    <name evidence="2" type="ORF">NP493_136g05014</name>
</gene>
<evidence type="ECO:0000313" key="2">
    <source>
        <dbReference type="EMBL" id="KAK2188318.1"/>
    </source>
</evidence>
<feature type="transmembrane region" description="Helical" evidence="1">
    <location>
        <begin position="70"/>
        <end position="96"/>
    </location>
</feature>
<comment type="caution">
    <text evidence="2">The sequence shown here is derived from an EMBL/GenBank/DDBJ whole genome shotgun (WGS) entry which is preliminary data.</text>
</comment>
<evidence type="ECO:0008006" key="4">
    <source>
        <dbReference type="Google" id="ProtNLM"/>
    </source>
</evidence>
<reference evidence="2" key="1">
    <citation type="journal article" date="2023" name="Mol. Biol. Evol.">
        <title>Third-Generation Sequencing Reveals the Adaptive Role of the Epigenome in Three Deep-Sea Polychaetes.</title>
        <authorList>
            <person name="Perez M."/>
            <person name="Aroh O."/>
            <person name="Sun Y."/>
            <person name="Lan Y."/>
            <person name="Juniper S.K."/>
            <person name="Young C.R."/>
            <person name="Angers B."/>
            <person name="Qian P.Y."/>
        </authorList>
    </citation>
    <scope>NUCLEOTIDE SEQUENCE</scope>
    <source>
        <strain evidence="2">R07B-5</strain>
    </source>
</reference>
<protein>
    <recommendedName>
        <fullName evidence="4">Sushi domain-containing protein</fullName>
    </recommendedName>
</protein>
<name>A0AAD9P536_RIDPI</name>
<accession>A0AAD9P536</accession>
<organism evidence="2 3">
    <name type="scientific">Ridgeia piscesae</name>
    <name type="common">Tubeworm</name>
    <dbReference type="NCBI Taxonomy" id="27915"/>
    <lineage>
        <taxon>Eukaryota</taxon>
        <taxon>Metazoa</taxon>
        <taxon>Spiralia</taxon>
        <taxon>Lophotrochozoa</taxon>
        <taxon>Annelida</taxon>
        <taxon>Polychaeta</taxon>
        <taxon>Sedentaria</taxon>
        <taxon>Canalipalpata</taxon>
        <taxon>Sabellida</taxon>
        <taxon>Siboglinidae</taxon>
        <taxon>Ridgeia</taxon>
    </lineage>
</organism>
<evidence type="ECO:0000313" key="3">
    <source>
        <dbReference type="Proteomes" id="UP001209878"/>
    </source>
</evidence>
<dbReference type="EMBL" id="JAODUO010000136">
    <property type="protein sequence ID" value="KAK2188318.1"/>
    <property type="molecule type" value="Genomic_DNA"/>
</dbReference>
<keyword evidence="1" id="KW-1133">Transmembrane helix</keyword>
<evidence type="ECO:0000256" key="1">
    <source>
        <dbReference type="SAM" id="Phobius"/>
    </source>
</evidence>
<keyword evidence="1" id="KW-0472">Membrane</keyword>
<proteinExistence type="predicted"/>